<keyword evidence="7" id="KW-0488">Methylation</keyword>
<keyword evidence="21" id="KW-1185">Reference proteome</keyword>
<evidence type="ECO:0000313" key="21">
    <source>
        <dbReference type="Proteomes" id="UP001295444"/>
    </source>
</evidence>
<dbReference type="AlphaFoldDB" id="A0AAD1WFJ9"/>
<feature type="region of interest" description="Disordered" evidence="19">
    <location>
        <begin position="311"/>
        <end position="560"/>
    </location>
</feature>
<feature type="region of interest" description="Disordered" evidence="19">
    <location>
        <begin position="684"/>
        <end position="726"/>
    </location>
</feature>
<proteinExistence type="predicted"/>
<evidence type="ECO:0000256" key="1">
    <source>
        <dbReference type="ARBA" id="ARBA00004245"/>
    </source>
</evidence>
<evidence type="ECO:0000256" key="14">
    <source>
        <dbReference type="ARBA" id="ARBA00022990"/>
    </source>
</evidence>
<keyword evidence="17" id="KW-0966">Cell projection</keyword>
<keyword evidence="10" id="KW-0597">Phosphoprotein</keyword>
<feature type="compositionally biased region" description="Low complexity" evidence="19">
    <location>
        <begin position="369"/>
        <end position="378"/>
    </location>
</feature>
<dbReference type="GO" id="GO:0005829">
    <property type="term" value="C:cytosol"/>
    <property type="evidence" value="ECO:0007669"/>
    <property type="project" value="UniProtKB-SubCell"/>
</dbReference>
<evidence type="ECO:0000256" key="17">
    <source>
        <dbReference type="ARBA" id="ARBA00023273"/>
    </source>
</evidence>
<dbReference type="GO" id="GO:0005874">
    <property type="term" value="C:microtubule"/>
    <property type="evidence" value="ECO:0007669"/>
    <property type="project" value="UniProtKB-KW"/>
</dbReference>
<feature type="compositionally biased region" description="Basic and acidic residues" evidence="19">
    <location>
        <begin position="72"/>
        <end position="82"/>
    </location>
</feature>
<keyword evidence="9" id="KW-1017">Isopeptide bond</keyword>
<keyword evidence="6" id="KW-1003">Cell membrane</keyword>
<dbReference type="PANTHER" id="PTHR11501:SF14">
    <property type="entry name" value="MICROTUBULE-ASSOCIATED PROTEIN TAU"/>
    <property type="match status" value="1"/>
</dbReference>
<dbReference type="GO" id="GO:0005886">
    <property type="term" value="C:plasma membrane"/>
    <property type="evidence" value="ECO:0007669"/>
    <property type="project" value="UniProtKB-SubCell"/>
</dbReference>
<name>A0AAD1WFJ9_PELCU</name>
<dbReference type="PROSITE" id="PS51491">
    <property type="entry name" value="TAU_MAP_2"/>
    <property type="match status" value="4"/>
</dbReference>
<keyword evidence="16 18" id="KW-0206">Cytoskeleton</keyword>
<comment type="subcellular location">
    <subcellularLocation>
        <location evidence="3">Cell membrane</location>
        <topology evidence="3">Peripheral membrane protein</topology>
        <orientation evidence="3">Cytoplasmic side</orientation>
    </subcellularLocation>
    <subcellularLocation>
        <location evidence="4">Cell projection</location>
        <location evidence="4">Axon</location>
    </subcellularLocation>
    <subcellularLocation>
        <location evidence="2">Cell projection</location>
        <location evidence="2">Dendrite</location>
    </subcellularLocation>
    <subcellularLocation>
        <location evidence="1 18">Cytoplasm</location>
        <location evidence="1 18">Cytoskeleton</location>
    </subcellularLocation>
    <subcellularLocation>
        <location evidence="5">Cytoplasm</location>
        <location evidence="5">Cytosol</location>
    </subcellularLocation>
</comment>
<dbReference type="GO" id="GO:0031175">
    <property type="term" value="P:neuron projection development"/>
    <property type="evidence" value="ECO:0007669"/>
    <property type="project" value="TreeGrafter"/>
</dbReference>
<keyword evidence="11 18" id="KW-0493">Microtubule</keyword>
<evidence type="ECO:0000256" key="16">
    <source>
        <dbReference type="ARBA" id="ARBA00023212"/>
    </source>
</evidence>
<evidence type="ECO:0000256" key="4">
    <source>
        <dbReference type="ARBA" id="ARBA00004489"/>
    </source>
</evidence>
<dbReference type="InterPro" id="IPR001084">
    <property type="entry name" value="MAP_tubulin-bd_rpt"/>
</dbReference>
<keyword evidence="12" id="KW-0677">Repeat</keyword>
<dbReference type="GO" id="GO:0008017">
    <property type="term" value="F:microtubule binding"/>
    <property type="evidence" value="ECO:0007669"/>
    <property type="project" value="InterPro"/>
</dbReference>
<feature type="compositionally biased region" description="Polar residues" evidence="19">
    <location>
        <begin position="91"/>
        <end position="100"/>
    </location>
</feature>
<evidence type="ECO:0000256" key="11">
    <source>
        <dbReference type="ARBA" id="ARBA00022701"/>
    </source>
</evidence>
<feature type="compositionally biased region" description="Basic and acidic residues" evidence="19">
    <location>
        <begin position="684"/>
        <end position="693"/>
    </location>
</feature>
<feature type="compositionally biased region" description="Low complexity" evidence="19">
    <location>
        <begin position="497"/>
        <end position="522"/>
    </location>
</feature>
<keyword evidence="14" id="KW-0007">Acetylation</keyword>
<evidence type="ECO:0000256" key="15">
    <source>
        <dbReference type="ARBA" id="ARBA00023136"/>
    </source>
</evidence>
<dbReference type="EMBL" id="OW240917">
    <property type="protein sequence ID" value="CAH2302844.1"/>
    <property type="molecule type" value="Genomic_DNA"/>
</dbReference>
<reference evidence="20" key="1">
    <citation type="submission" date="2022-03" db="EMBL/GenBank/DDBJ databases">
        <authorList>
            <person name="Alioto T."/>
            <person name="Alioto T."/>
            <person name="Gomez Garrido J."/>
        </authorList>
    </citation>
    <scope>NUCLEOTIDE SEQUENCE</scope>
</reference>
<feature type="region of interest" description="Disordered" evidence="19">
    <location>
        <begin position="225"/>
        <end position="260"/>
    </location>
</feature>
<evidence type="ECO:0000256" key="18">
    <source>
        <dbReference type="RuleBase" id="RU000686"/>
    </source>
</evidence>
<dbReference type="GO" id="GO:0030425">
    <property type="term" value="C:dendrite"/>
    <property type="evidence" value="ECO:0007669"/>
    <property type="project" value="UniProtKB-SubCell"/>
</dbReference>
<evidence type="ECO:0000256" key="7">
    <source>
        <dbReference type="ARBA" id="ARBA00022481"/>
    </source>
</evidence>
<evidence type="ECO:0000256" key="12">
    <source>
        <dbReference type="ARBA" id="ARBA00022737"/>
    </source>
</evidence>
<dbReference type="Proteomes" id="UP001295444">
    <property type="component" value="Chromosome 06"/>
</dbReference>
<feature type="compositionally biased region" description="Low complexity" evidence="19">
    <location>
        <begin position="418"/>
        <end position="430"/>
    </location>
</feature>
<evidence type="ECO:0000256" key="3">
    <source>
        <dbReference type="ARBA" id="ARBA00004413"/>
    </source>
</evidence>
<dbReference type="PRINTS" id="PR01261">
    <property type="entry name" value="TAUPROTEIN"/>
</dbReference>
<protein>
    <recommendedName>
        <fullName evidence="18">Microtubule-associated protein</fullName>
    </recommendedName>
</protein>
<dbReference type="PROSITE" id="PS00229">
    <property type="entry name" value="TAU_MAP_1"/>
    <property type="match status" value="2"/>
</dbReference>
<feature type="compositionally biased region" description="Basic and acidic residues" evidence="19">
    <location>
        <begin position="351"/>
        <end position="364"/>
    </location>
</feature>
<keyword evidence="15" id="KW-0472">Membrane</keyword>
<feature type="compositionally biased region" description="Polar residues" evidence="19">
    <location>
        <begin position="122"/>
        <end position="137"/>
    </location>
</feature>
<evidence type="ECO:0000256" key="8">
    <source>
        <dbReference type="ARBA" id="ARBA00022490"/>
    </source>
</evidence>
<dbReference type="InterPro" id="IPR027324">
    <property type="entry name" value="MAP2/MAP4/Tau"/>
</dbReference>
<dbReference type="GO" id="GO:0030424">
    <property type="term" value="C:axon"/>
    <property type="evidence" value="ECO:0007669"/>
    <property type="project" value="UniProtKB-SubCell"/>
</dbReference>
<dbReference type="GO" id="GO:0000226">
    <property type="term" value="P:microtubule cytoskeleton organization"/>
    <property type="evidence" value="ECO:0007669"/>
    <property type="project" value="TreeGrafter"/>
</dbReference>
<evidence type="ECO:0000256" key="9">
    <source>
        <dbReference type="ARBA" id="ARBA00022499"/>
    </source>
</evidence>
<keyword evidence="8 18" id="KW-0963">Cytoplasm</keyword>
<evidence type="ECO:0000256" key="2">
    <source>
        <dbReference type="ARBA" id="ARBA00004279"/>
    </source>
</evidence>
<feature type="compositionally biased region" description="Polar residues" evidence="19">
    <location>
        <begin position="438"/>
        <end position="453"/>
    </location>
</feature>
<feature type="compositionally biased region" description="Polar residues" evidence="19">
    <location>
        <begin position="700"/>
        <end position="726"/>
    </location>
</feature>
<feature type="compositionally biased region" description="Polar residues" evidence="19">
    <location>
        <begin position="381"/>
        <end position="404"/>
    </location>
</feature>
<organism evidence="20 21">
    <name type="scientific">Pelobates cultripes</name>
    <name type="common">Western spadefoot toad</name>
    <dbReference type="NCBI Taxonomy" id="61616"/>
    <lineage>
        <taxon>Eukaryota</taxon>
        <taxon>Metazoa</taxon>
        <taxon>Chordata</taxon>
        <taxon>Craniata</taxon>
        <taxon>Vertebrata</taxon>
        <taxon>Euteleostomi</taxon>
        <taxon>Amphibia</taxon>
        <taxon>Batrachia</taxon>
        <taxon>Anura</taxon>
        <taxon>Pelobatoidea</taxon>
        <taxon>Pelobatidae</taxon>
        <taxon>Pelobates</taxon>
    </lineage>
</organism>
<evidence type="ECO:0000256" key="13">
    <source>
        <dbReference type="ARBA" id="ARBA00022843"/>
    </source>
</evidence>
<feature type="region of interest" description="Disordered" evidence="19">
    <location>
        <begin position="72"/>
        <end position="151"/>
    </location>
</feature>
<dbReference type="PANTHER" id="PTHR11501">
    <property type="entry name" value="MICROTUBULE-ASSOCIATED PROTEIN"/>
    <property type="match status" value="1"/>
</dbReference>
<feature type="compositionally biased region" description="Basic and acidic residues" evidence="19">
    <location>
        <begin position="485"/>
        <end position="496"/>
    </location>
</feature>
<evidence type="ECO:0000256" key="10">
    <source>
        <dbReference type="ARBA" id="ARBA00022553"/>
    </source>
</evidence>
<sequence>MTEQYQDYDSVGDQVGDGSPDQLYSGVASGDGLSHIQDNGQEGVIRLPRVSQHGDDADDVQKDLVNWEAAKEQGHIDIHEGTTEETGFGNTLKQGDQAANNALKETIKSPSASGEKEIKQCDSITPETNITKSSSMPASDAPEDGPLSWPETYSADLDFEVTGETYEDNSPDWTTTPNELTRPFELPGEVHVSFKDHNGKAYDGEIFEDNQGRIEGENGECGELVQDNETSVPHEEEDQEKPVEKIETNGTELEESQLDTSPFADEHEIAAEKPFVEIVADAFTVEAQLPRPRPSVSVYQVEIDANKPLNGEVLNIPSEDTEDQVQAVQEVTEIPRKRISGIPVSRIPLHKAHDEEKHKSDSQEKVGQTSSSPSPTKHSSNRTSTIPKKSPSASTITQKKSLASTVAPLRSPAQRIPSATSRLSSTTTRTYKSKEGSLETTGIKQAATRSPANVSRIPSKTPTTPKTPPSALRRDQRKPASSVGKPERAESPKSGERSGYSSPGSPGTPTSRTRTPSTQTPPNREPKKIAIVRTPPKSPASAKSRLQPVPSTAPMPDLKNVRSKIGSTENIRHQPGGGKVQIVHKKLDVSSVQSKCGSKDNLKHTPGGGAIQITHKPVDLKHVTSKCGSMSNIHHKPGGGNVEVKSEKLDFKVQSKIGSFDNVTHTPGGGNKKIESHKLSFRENAKAKTDHGAEIVYKSPNPSGDTSPRRLSNVSSSGSINMADSPQLSMLADAVSASLAKQGL</sequence>
<dbReference type="InterPro" id="IPR002955">
    <property type="entry name" value="Tau"/>
</dbReference>
<gene>
    <name evidence="20" type="ORF">PECUL_23A013431</name>
</gene>
<evidence type="ECO:0000313" key="20">
    <source>
        <dbReference type="EMBL" id="CAH2302844.1"/>
    </source>
</evidence>
<evidence type="ECO:0000256" key="19">
    <source>
        <dbReference type="SAM" id="MobiDB-lite"/>
    </source>
</evidence>
<evidence type="ECO:0000256" key="6">
    <source>
        <dbReference type="ARBA" id="ARBA00022475"/>
    </source>
</evidence>
<dbReference type="Pfam" id="PF00418">
    <property type="entry name" value="Tubulin-binding"/>
    <property type="match status" value="4"/>
</dbReference>
<keyword evidence="13" id="KW-0832">Ubl conjugation</keyword>
<feature type="region of interest" description="Disordered" evidence="19">
    <location>
        <begin position="1"/>
        <end position="42"/>
    </location>
</feature>
<evidence type="ECO:0000256" key="5">
    <source>
        <dbReference type="ARBA" id="ARBA00004514"/>
    </source>
</evidence>
<accession>A0AAD1WFJ9</accession>